<dbReference type="InterPro" id="IPR036249">
    <property type="entry name" value="Thioredoxin-like_sf"/>
</dbReference>
<evidence type="ECO:0000256" key="2">
    <source>
        <dbReference type="ARBA" id="ARBA00004613"/>
    </source>
</evidence>
<dbReference type="InterPro" id="IPR051099">
    <property type="entry name" value="AGR/TXD"/>
</dbReference>
<comment type="subcellular location">
    <subcellularLocation>
        <location evidence="1">Endoplasmic reticulum</location>
    </subcellularLocation>
    <subcellularLocation>
        <location evidence="2">Secreted</location>
    </subcellularLocation>
</comment>
<keyword evidence="8" id="KW-1185">Reference proteome</keyword>
<gene>
    <name evidence="7" type="ORF">NDU88_000895</name>
</gene>
<organism evidence="7 8">
    <name type="scientific">Pleurodeles waltl</name>
    <name type="common">Iberian ribbed newt</name>
    <dbReference type="NCBI Taxonomy" id="8319"/>
    <lineage>
        <taxon>Eukaryota</taxon>
        <taxon>Metazoa</taxon>
        <taxon>Chordata</taxon>
        <taxon>Craniata</taxon>
        <taxon>Vertebrata</taxon>
        <taxon>Euteleostomi</taxon>
        <taxon>Amphibia</taxon>
        <taxon>Batrachia</taxon>
        <taxon>Caudata</taxon>
        <taxon>Salamandroidea</taxon>
        <taxon>Salamandridae</taxon>
        <taxon>Pleurodelinae</taxon>
        <taxon>Pleurodeles</taxon>
    </lineage>
</organism>
<keyword evidence="5" id="KW-0256">Endoplasmic reticulum</keyword>
<dbReference type="SUPFAM" id="SSF52833">
    <property type="entry name" value="Thioredoxin-like"/>
    <property type="match status" value="1"/>
</dbReference>
<protein>
    <submittedName>
        <fullName evidence="7">Uncharacterized protein</fullName>
    </submittedName>
</protein>
<keyword evidence="3" id="KW-0964">Secreted</keyword>
<dbReference type="Gene3D" id="3.40.30.10">
    <property type="entry name" value="Glutaredoxin"/>
    <property type="match status" value="1"/>
</dbReference>
<evidence type="ECO:0000256" key="3">
    <source>
        <dbReference type="ARBA" id="ARBA00022525"/>
    </source>
</evidence>
<keyword evidence="4" id="KW-0732">Signal</keyword>
<dbReference type="FunFam" id="3.40.30.10:FF:000036">
    <property type="entry name" value="anterior gradient protein 2 homolog"/>
    <property type="match status" value="1"/>
</dbReference>
<dbReference type="AlphaFoldDB" id="A0AAV7LXW6"/>
<dbReference type="GO" id="GO:0005576">
    <property type="term" value="C:extracellular region"/>
    <property type="evidence" value="ECO:0007669"/>
    <property type="project" value="UniProtKB-SubCell"/>
</dbReference>
<dbReference type="GO" id="GO:0005783">
    <property type="term" value="C:endoplasmic reticulum"/>
    <property type="evidence" value="ECO:0007669"/>
    <property type="project" value="UniProtKB-SubCell"/>
</dbReference>
<dbReference type="EMBL" id="JANPWB010000014">
    <property type="protein sequence ID" value="KAJ1095739.1"/>
    <property type="molecule type" value="Genomic_DNA"/>
</dbReference>
<reference evidence="7" key="1">
    <citation type="journal article" date="2022" name="bioRxiv">
        <title>Sequencing and chromosome-scale assembly of the giantPleurodeles waltlgenome.</title>
        <authorList>
            <person name="Brown T."/>
            <person name="Elewa A."/>
            <person name="Iarovenko S."/>
            <person name="Subramanian E."/>
            <person name="Araus A.J."/>
            <person name="Petzold A."/>
            <person name="Susuki M."/>
            <person name="Suzuki K.-i.T."/>
            <person name="Hayashi T."/>
            <person name="Toyoda A."/>
            <person name="Oliveira C."/>
            <person name="Osipova E."/>
            <person name="Leigh N.D."/>
            <person name="Simon A."/>
            <person name="Yun M.H."/>
        </authorList>
    </citation>
    <scope>NUCLEOTIDE SEQUENCE</scope>
    <source>
        <strain evidence="7">20211129_DDA</strain>
        <tissue evidence="7">Liver</tissue>
    </source>
</reference>
<sequence>MLPGPLLSPGPAGAFHSRGEGAGWRDGCKLRGRGRRAGGWALGIIARRFLLADFHLATDPTHSSSPRTRGSQRTDIMQTHPMIVALLLMGVSYCLAQDKVSSRNPKKTPQTMARGWGDHLYWIQTYEEALHKSQISNKPVMIIHHLEDCKHSQAVKKVFVESQEAMKLAEDFILINLTYETTDKNMSPDGQYVPRIMFVDPSMTVRADITGPYSNRQYAYEPKDLPLLISNMRKALILLKEEL</sequence>
<evidence type="ECO:0000256" key="6">
    <source>
        <dbReference type="ARBA" id="ARBA00038124"/>
    </source>
</evidence>
<dbReference type="PANTHER" id="PTHR15337:SF1">
    <property type="entry name" value="ANTERIOR GRADIENT PROTEIN 2 HOMOLOG"/>
    <property type="match status" value="1"/>
</dbReference>
<evidence type="ECO:0000256" key="1">
    <source>
        <dbReference type="ARBA" id="ARBA00004240"/>
    </source>
</evidence>
<accession>A0AAV7LXW6</accession>
<proteinExistence type="inferred from homology"/>
<evidence type="ECO:0000313" key="7">
    <source>
        <dbReference type="EMBL" id="KAJ1095739.1"/>
    </source>
</evidence>
<comment type="similarity">
    <text evidence="6">Belongs to the AGR family.</text>
</comment>
<comment type="caution">
    <text evidence="7">The sequence shown here is derived from an EMBL/GenBank/DDBJ whole genome shotgun (WGS) entry which is preliminary data.</text>
</comment>
<evidence type="ECO:0000256" key="4">
    <source>
        <dbReference type="ARBA" id="ARBA00022729"/>
    </source>
</evidence>
<evidence type="ECO:0000313" key="8">
    <source>
        <dbReference type="Proteomes" id="UP001066276"/>
    </source>
</evidence>
<evidence type="ECO:0000256" key="5">
    <source>
        <dbReference type="ARBA" id="ARBA00022824"/>
    </source>
</evidence>
<dbReference type="PANTHER" id="PTHR15337">
    <property type="entry name" value="ANTERIOR GRADIENT PROTEIN-RELATED"/>
    <property type="match status" value="1"/>
</dbReference>
<dbReference type="Pfam" id="PF13899">
    <property type="entry name" value="Thioredoxin_7"/>
    <property type="match status" value="1"/>
</dbReference>
<dbReference type="Proteomes" id="UP001066276">
    <property type="component" value="Chromosome 10"/>
</dbReference>
<name>A0AAV7LXW6_PLEWA</name>